<evidence type="ECO:0000313" key="2">
    <source>
        <dbReference type="Proteomes" id="UP000807353"/>
    </source>
</evidence>
<sequence length="50" mass="5541">MSDLDIKNAVSAIEEVLAAQLPRVEGLGDMEKFVARKFAAQFARYKADIN</sequence>
<name>A0A9P5XXF0_9AGAR</name>
<dbReference type="Proteomes" id="UP000807353">
    <property type="component" value="Unassembled WGS sequence"/>
</dbReference>
<accession>A0A9P5XXF0</accession>
<evidence type="ECO:0000313" key="1">
    <source>
        <dbReference type="EMBL" id="KAF9457351.1"/>
    </source>
</evidence>
<dbReference type="AlphaFoldDB" id="A0A9P5XXF0"/>
<dbReference type="EMBL" id="MU150375">
    <property type="protein sequence ID" value="KAF9457351.1"/>
    <property type="molecule type" value="Genomic_DNA"/>
</dbReference>
<protein>
    <submittedName>
        <fullName evidence="1">Uncharacterized protein</fullName>
    </submittedName>
</protein>
<comment type="caution">
    <text evidence="1">The sequence shown here is derived from an EMBL/GenBank/DDBJ whole genome shotgun (WGS) entry which is preliminary data.</text>
</comment>
<organism evidence="1 2">
    <name type="scientific">Collybia nuda</name>
    <dbReference type="NCBI Taxonomy" id="64659"/>
    <lineage>
        <taxon>Eukaryota</taxon>
        <taxon>Fungi</taxon>
        <taxon>Dikarya</taxon>
        <taxon>Basidiomycota</taxon>
        <taxon>Agaricomycotina</taxon>
        <taxon>Agaricomycetes</taxon>
        <taxon>Agaricomycetidae</taxon>
        <taxon>Agaricales</taxon>
        <taxon>Tricholomatineae</taxon>
        <taxon>Clitocybaceae</taxon>
        <taxon>Collybia</taxon>
    </lineage>
</organism>
<gene>
    <name evidence="1" type="ORF">BDZ94DRAFT_1314296</name>
</gene>
<keyword evidence="2" id="KW-1185">Reference proteome</keyword>
<proteinExistence type="predicted"/>
<reference evidence="1" key="1">
    <citation type="submission" date="2020-11" db="EMBL/GenBank/DDBJ databases">
        <authorList>
            <consortium name="DOE Joint Genome Institute"/>
            <person name="Ahrendt S."/>
            <person name="Riley R."/>
            <person name="Andreopoulos W."/>
            <person name="Labutti K."/>
            <person name="Pangilinan J."/>
            <person name="Ruiz-Duenas F.J."/>
            <person name="Barrasa J.M."/>
            <person name="Sanchez-Garcia M."/>
            <person name="Camarero S."/>
            <person name="Miyauchi S."/>
            <person name="Serrano A."/>
            <person name="Linde D."/>
            <person name="Babiker R."/>
            <person name="Drula E."/>
            <person name="Ayuso-Fernandez I."/>
            <person name="Pacheco R."/>
            <person name="Padilla G."/>
            <person name="Ferreira P."/>
            <person name="Barriuso J."/>
            <person name="Kellner H."/>
            <person name="Castanera R."/>
            <person name="Alfaro M."/>
            <person name="Ramirez L."/>
            <person name="Pisabarro A.G."/>
            <person name="Kuo A."/>
            <person name="Tritt A."/>
            <person name="Lipzen A."/>
            <person name="He G."/>
            <person name="Yan M."/>
            <person name="Ng V."/>
            <person name="Cullen D."/>
            <person name="Martin F."/>
            <person name="Rosso M.-N."/>
            <person name="Henrissat B."/>
            <person name="Hibbett D."/>
            <person name="Martinez A.T."/>
            <person name="Grigoriev I.V."/>
        </authorList>
    </citation>
    <scope>NUCLEOTIDE SEQUENCE</scope>
    <source>
        <strain evidence="1">CBS 247.69</strain>
    </source>
</reference>